<dbReference type="InterPro" id="IPR029063">
    <property type="entry name" value="SAM-dependent_MTases_sf"/>
</dbReference>
<keyword evidence="2 4" id="KW-0808">Transferase</keyword>
<dbReference type="Proteomes" id="UP000234748">
    <property type="component" value="Unassembled WGS sequence"/>
</dbReference>
<dbReference type="RefSeq" id="WP_101643941.1">
    <property type="nucleotide sequence ID" value="NZ_PGUY01000050.1"/>
</dbReference>
<keyword evidence="5" id="KW-1185">Reference proteome</keyword>
<dbReference type="PANTHER" id="PTHR44942:SF4">
    <property type="entry name" value="METHYLTRANSFERASE TYPE 11 DOMAIN-CONTAINING PROTEIN"/>
    <property type="match status" value="1"/>
</dbReference>
<sequence length="265" mass="30902">MKSYGPDLFKGTAFYYSRYRPVYPGSLIRYLINRFSLDGQGVMLDLGCGNGRLSLRFTDWFQEITGVDTEPEMIDEAVRLCREQRLENLNWFLGDLQSFRNQYHNSPFKLVTIAQAFHWMKREETLSILYDMIHTGGGAAIIDYSTPDLEPPAWKRKVNEVVKRWYGIKRKAGEAVYTHPSISHEQIVRESRFTLETQTLPQHEKKWSVDDIIGNLYSTSYGSKRFLGEKTPYFEKDLKEELLSLNDEGIFWESMQVSIKLAIKI</sequence>
<evidence type="ECO:0000313" key="4">
    <source>
        <dbReference type="EMBL" id="PLT28854.1"/>
    </source>
</evidence>
<dbReference type="InterPro" id="IPR041698">
    <property type="entry name" value="Methyltransf_25"/>
</dbReference>
<evidence type="ECO:0000313" key="5">
    <source>
        <dbReference type="Proteomes" id="UP000234748"/>
    </source>
</evidence>
<protein>
    <submittedName>
        <fullName evidence="4">Class I SAM-dependent methyltransferase</fullName>
    </submittedName>
</protein>
<organism evidence="4 5">
    <name type="scientific">Peribacillus deserti</name>
    <dbReference type="NCBI Taxonomy" id="673318"/>
    <lineage>
        <taxon>Bacteria</taxon>
        <taxon>Bacillati</taxon>
        <taxon>Bacillota</taxon>
        <taxon>Bacilli</taxon>
        <taxon>Bacillales</taxon>
        <taxon>Bacillaceae</taxon>
        <taxon>Peribacillus</taxon>
    </lineage>
</organism>
<dbReference type="SUPFAM" id="SSF53335">
    <property type="entry name" value="S-adenosyl-L-methionine-dependent methyltransferases"/>
    <property type="match status" value="1"/>
</dbReference>
<dbReference type="Gene3D" id="3.40.50.150">
    <property type="entry name" value="Vaccinia Virus protein VP39"/>
    <property type="match status" value="1"/>
</dbReference>
<dbReference type="OrthoDB" id="9797252at2"/>
<dbReference type="Pfam" id="PF13649">
    <property type="entry name" value="Methyltransf_25"/>
    <property type="match status" value="1"/>
</dbReference>
<comment type="caution">
    <text evidence="4">The sequence shown here is derived from an EMBL/GenBank/DDBJ whole genome shotgun (WGS) entry which is preliminary data.</text>
</comment>
<gene>
    <name evidence="4" type="ORF">CUU66_16015</name>
</gene>
<name>A0A2N5M3A9_9BACI</name>
<dbReference type="InterPro" id="IPR051052">
    <property type="entry name" value="Diverse_substrate_MTase"/>
</dbReference>
<keyword evidence="1 4" id="KW-0489">Methyltransferase</keyword>
<feature type="domain" description="Methyltransferase" evidence="3">
    <location>
        <begin position="44"/>
        <end position="137"/>
    </location>
</feature>
<evidence type="ECO:0000256" key="1">
    <source>
        <dbReference type="ARBA" id="ARBA00022603"/>
    </source>
</evidence>
<dbReference type="GO" id="GO:0032259">
    <property type="term" value="P:methylation"/>
    <property type="evidence" value="ECO:0007669"/>
    <property type="project" value="UniProtKB-KW"/>
</dbReference>
<dbReference type="PANTHER" id="PTHR44942">
    <property type="entry name" value="METHYLTRANSF_11 DOMAIN-CONTAINING PROTEIN"/>
    <property type="match status" value="1"/>
</dbReference>
<accession>A0A2N5M3A9</accession>
<evidence type="ECO:0000256" key="2">
    <source>
        <dbReference type="ARBA" id="ARBA00022679"/>
    </source>
</evidence>
<dbReference type="AlphaFoldDB" id="A0A2N5M3A9"/>
<evidence type="ECO:0000259" key="3">
    <source>
        <dbReference type="Pfam" id="PF13649"/>
    </source>
</evidence>
<reference evidence="4 5" key="1">
    <citation type="submission" date="2017-11" db="EMBL/GenBank/DDBJ databases">
        <title>Comparitive Functional Genomics of Dry Heat Resistant strains isolated from the Viking Spacecraft.</title>
        <authorList>
            <person name="Seuylemezian A."/>
            <person name="Cooper K."/>
            <person name="Vaishampayan P."/>
        </authorList>
    </citation>
    <scope>NUCLEOTIDE SEQUENCE [LARGE SCALE GENOMIC DNA]</scope>
    <source>
        <strain evidence="4 5">V1-29</strain>
    </source>
</reference>
<dbReference type="CDD" id="cd02440">
    <property type="entry name" value="AdoMet_MTases"/>
    <property type="match status" value="1"/>
</dbReference>
<dbReference type="EMBL" id="PGUY01000050">
    <property type="protein sequence ID" value="PLT28854.1"/>
    <property type="molecule type" value="Genomic_DNA"/>
</dbReference>
<dbReference type="GO" id="GO:0008168">
    <property type="term" value="F:methyltransferase activity"/>
    <property type="evidence" value="ECO:0007669"/>
    <property type="project" value="UniProtKB-KW"/>
</dbReference>
<proteinExistence type="predicted"/>